<dbReference type="InterPro" id="IPR004839">
    <property type="entry name" value="Aminotransferase_I/II_large"/>
</dbReference>
<dbReference type="Pfam" id="PF00155">
    <property type="entry name" value="Aminotran_1_2"/>
    <property type="match status" value="1"/>
</dbReference>
<dbReference type="GO" id="GO:0030170">
    <property type="term" value="F:pyridoxal phosphate binding"/>
    <property type="evidence" value="ECO:0007669"/>
    <property type="project" value="InterPro"/>
</dbReference>
<dbReference type="InterPro" id="IPR015424">
    <property type="entry name" value="PyrdxlP-dep_Trfase"/>
</dbReference>
<reference evidence="2" key="1">
    <citation type="submission" date="2024-07" db="EMBL/GenBank/DDBJ databases">
        <title>Complete genome sequence of Verrucomicrobiaceae bacterium NT6N.</title>
        <authorList>
            <person name="Huang C."/>
            <person name="Takami H."/>
            <person name="Hamasaki K."/>
        </authorList>
    </citation>
    <scope>NUCLEOTIDE SEQUENCE</scope>
    <source>
        <strain evidence="2">NT6N</strain>
    </source>
</reference>
<sequence>MNFQEYKFAREKILAECSPLRLDCMNPFKAMSYLKDNRECSTVHCAQETTDLLLSSLHAEHYRSLAIPTRGVRSSLNGLFEIISQQGSDLWLPEDVYPFYWECANSHHLNPRSFCTLPSPDFSFLESTSPHSVVLLTNPISPLGRSLSEEEGKEIVNWLSQSDGRRIILDTVYSYALHIDPISQKLYETGQCFITHSLSKAWLERGIFGVLLTPETDYDTCLRLIEAPQQVECNSAHHALTSSADMPRLQQRAFSDEWNSLSSSIKNFHPSFNVPTLGYFSFINVNFTDVLNSYNALLIPASVFGSCNPNLSIATCLFNIPNRQ</sequence>
<evidence type="ECO:0000313" key="2">
    <source>
        <dbReference type="EMBL" id="BDS06833.1"/>
    </source>
</evidence>
<accession>A0AAT9FLK3</accession>
<feature type="domain" description="Aminotransferase class I/classII large" evidence="1">
    <location>
        <begin position="61"/>
        <end position="271"/>
    </location>
</feature>
<dbReference type="KEGG" id="osu:NT6N_18730"/>
<dbReference type="AlphaFoldDB" id="A0AAT9FLK3"/>
<name>A0AAT9FLK3_9BACT</name>
<dbReference type="Gene3D" id="3.40.640.10">
    <property type="entry name" value="Type I PLP-dependent aspartate aminotransferase-like (Major domain)"/>
    <property type="match status" value="1"/>
</dbReference>
<dbReference type="SUPFAM" id="SSF53383">
    <property type="entry name" value="PLP-dependent transferases"/>
    <property type="match status" value="1"/>
</dbReference>
<gene>
    <name evidence="2" type="ORF">NT6N_18730</name>
</gene>
<dbReference type="EMBL" id="AP026866">
    <property type="protein sequence ID" value="BDS06833.1"/>
    <property type="molecule type" value="Genomic_DNA"/>
</dbReference>
<protein>
    <recommendedName>
        <fullName evidence="1">Aminotransferase class I/classII large domain-containing protein</fullName>
    </recommendedName>
</protein>
<evidence type="ECO:0000259" key="1">
    <source>
        <dbReference type="Pfam" id="PF00155"/>
    </source>
</evidence>
<organism evidence="2">
    <name type="scientific">Oceaniferula spumae</name>
    <dbReference type="NCBI Taxonomy" id="2979115"/>
    <lineage>
        <taxon>Bacteria</taxon>
        <taxon>Pseudomonadati</taxon>
        <taxon>Verrucomicrobiota</taxon>
        <taxon>Verrucomicrobiia</taxon>
        <taxon>Verrucomicrobiales</taxon>
        <taxon>Verrucomicrobiaceae</taxon>
        <taxon>Oceaniferula</taxon>
    </lineage>
</organism>
<dbReference type="InterPro" id="IPR015421">
    <property type="entry name" value="PyrdxlP-dep_Trfase_major"/>
</dbReference>
<proteinExistence type="predicted"/>